<dbReference type="InterPro" id="IPR020904">
    <property type="entry name" value="Sc_DH/Rdtase_CS"/>
</dbReference>
<sequence length="250" mass="25024">MIDFQLGGRVAVVTGGASGIGLACAQALAHSGAAVSVWDLDAGRVESARASLGARHHGAVVDVVDPDAVEAAMRSVAAEFGRLDIAVLNAGVASDPAPTGDGSDASWQHVIGVNLDGVFHTMRSAVRAMRAAGAGGSIVSIASVLGQVGSPNSGSYVAAKHGVVGLTKAAAWEHAADGIRVNAVGPGYIDTPLLAGRIDAAARADIEARHAPQRLGRPEEVAAVTAFLASDAASFVTGAYYPVDGGFLAR</sequence>
<comment type="caution">
    <text evidence="3">The sequence shown here is derived from an EMBL/GenBank/DDBJ whole genome shotgun (WGS) entry which is preliminary data.</text>
</comment>
<dbReference type="OrthoDB" id="517007at2"/>
<dbReference type="Proteomes" id="UP000291591">
    <property type="component" value="Unassembled WGS sequence"/>
</dbReference>
<evidence type="ECO:0000313" key="3">
    <source>
        <dbReference type="EMBL" id="RZT85992.1"/>
    </source>
</evidence>
<proteinExistence type="inferred from homology"/>
<dbReference type="PRINTS" id="PR00080">
    <property type="entry name" value="SDRFAMILY"/>
</dbReference>
<evidence type="ECO:0000256" key="2">
    <source>
        <dbReference type="ARBA" id="ARBA00023002"/>
    </source>
</evidence>
<evidence type="ECO:0000313" key="4">
    <source>
        <dbReference type="Proteomes" id="UP000291591"/>
    </source>
</evidence>
<dbReference type="FunFam" id="3.40.50.720:FF:000084">
    <property type="entry name" value="Short-chain dehydrogenase reductase"/>
    <property type="match status" value="1"/>
</dbReference>
<dbReference type="InterPro" id="IPR002347">
    <property type="entry name" value="SDR_fam"/>
</dbReference>
<gene>
    <name evidence="3" type="ORF">EV383_2880</name>
</gene>
<dbReference type="RefSeq" id="WP_130290367.1">
    <property type="nucleotide sequence ID" value="NZ_SHKL01000001.1"/>
</dbReference>
<evidence type="ECO:0000256" key="1">
    <source>
        <dbReference type="ARBA" id="ARBA00006484"/>
    </source>
</evidence>
<dbReference type="SUPFAM" id="SSF51735">
    <property type="entry name" value="NAD(P)-binding Rossmann-fold domains"/>
    <property type="match status" value="1"/>
</dbReference>
<dbReference type="EMBL" id="SHKL01000001">
    <property type="protein sequence ID" value="RZT85992.1"/>
    <property type="molecule type" value="Genomic_DNA"/>
</dbReference>
<reference evidence="3 4" key="1">
    <citation type="submission" date="2019-02" db="EMBL/GenBank/DDBJ databases">
        <title>Sequencing the genomes of 1000 actinobacteria strains.</title>
        <authorList>
            <person name="Klenk H.-P."/>
        </authorList>
    </citation>
    <scope>NUCLEOTIDE SEQUENCE [LARGE SCALE GENOMIC DNA]</scope>
    <source>
        <strain evidence="3 4">DSM 45779</strain>
    </source>
</reference>
<dbReference type="GO" id="GO:0016491">
    <property type="term" value="F:oxidoreductase activity"/>
    <property type="evidence" value="ECO:0007669"/>
    <property type="project" value="UniProtKB-KW"/>
</dbReference>
<dbReference type="PANTHER" id="PTHR24321:SF8">
    <property type="entry name" value="ESTRADIOL 17-BETA-DEHYDROGENASE 8-RELATED"/>
    <property type="match status" value="1"/>
</dbReference>
<dbReference type="PROSITE" id="PS00061">
    <property type="entry name" value="ADH_SHORT"/>
    <property type="match status" value="1"/>
</dbReference>
<dbReference type="InterPro" id="IPR036291">
    <property type="entry name" value="NAD(P)-bd_dom_sf"/>
</dbReference>
<dbReference type="Pfam" id="PF13561">
    <property type="entry name" value="adh_short_C2"/>
    <property type="match status" value="1"/>
</dbReference>
<organism evidence="3 4">
    <name type="scientific">Pseudonocardia sediminis</name>
    <dbReference type="NCBI Taxonomy" id="1397368"/>
    <lineage>
        <taxon>Bacteria</taxon>
        <taxon>Bacillati</taxon>
        <taxon>Actinomycetota</taxon>
        <taxon>Actinomycetes</taxon>
        <taxon>Pseudonocardiales</taxon>
        <taxon>Pseudonocardiaceae</taxon>
        <taxon>Pseudonocardia</taxon>
    </lineage>
</organism>
<comment type="similarity">
    <text evidence="1">Belongs to the short-chain dehydrogenases/reductases (SDR) family.</text>
</comment>
<keyword evidence="4" id="KW-1185">Reference proteome</keyword>
<accession>A0A4Q7UVL6</accession>
<keyword evidence="2" id="KW-0560">Oxidoreductase</keyword>
<dbReference type="AlphaFoldDB" id="A0A4Q7UVL6"/>
<name>A0A4Q7UVL6_PSEST</name>
<protein>
    <submittedName>
        <fullName evidence="3">NAD(P)-dependent dehydrogenase (Short-subunit alcohol dehydrogenase family)</fullName>
    </submittedName>
</protein>
<dbReference type="Gene3D" id="3.40.50.720">
    <property type="entry name" value="NAD(P)-binding Rossmann-like Domain"/>
    <property type="match status" value="1"/>
</dbReference>
<dbReference type="PANTHER" id="PTHR24321">
    <property type="entry name" value="DEHYDROGENASES, SHORT CHAIN"/>
    <property type="match status" value="1"/>
</dbReference>
<dbReference type="PRINTS" id="PR00081">
    <property type="entry name" value="GDHRDH"/>
</dbReference>